<dbReference type="RefSeq" id="WP_129348439.1">
    <property type="nucleotide sequence ID" value="NZ_CP012670.1"/>
</dbReference>
<evidence type="ECO:0008006" key="3">
    <source>
        <dbReference type="Google" id="ProtNLM"/>
    </source>
</evidence>
<protein>
    <recommendedName>
        <fullName evidence="3">Phosphatidic acid phosphatase type 2/haloperoxidase domain-containing protein</fullName>
    </recommendedName>
</protein>
<dbReference type="PANTHER" id="PTHR34599:SF1">
    <property type="entry name" value="PHOSPHATIDIC ACID PHOSPHATASE TYPE 2_HALOPEROXIDASE DOMAIN-CONTAINING PROTEIN"/>
    <property type="match status" value="1"/>
</dbReference>
<dbReference type="Gene3D" id="1.10.606.20">
    <property type="match status" value="1"/>
</dbReference>
<dbReference type="SUPFAM" id="SSF48317">
    <property type="entry name" value="Acid phosphatase/Vanadium-dependent haloperoxidase"/>
    <property type="match status" value="1"/>
</dbReference>
<dbReference type="Proteomes" id="UP000295781">
    <property type="component" value="Chromosome"/>
</dbReference>
<sequence>MHSRLAALLNVSIHDALNSIPGSARFETYLPPVETTGPASPKAALAAAGRTMLKRYIDFFSDPSLPPPFHNPLLEDLRPQVESLHAAQLAAIPSGPAKAEGIRVGRKAARRLWNARLNDGWNNPSATLWVWPDDDDGDDDPRTGPPGQYVRLASEDTYPGAEQPSFHWWGDVQPWAMTSNDQFLVDPPPSFDDPAHIADIEEVRAYAADDSAVRTAQQSFEAFWWEACPGVGFASTLTFARQLASDFGLNDYGTARMFALMGITQADAMISNVNSKNFYNFWRPFTAIEHYHPGGDWDPFLITPSNQEYPAGHPMVSGSGLYALAHLFGLGELSTPLLGTGGCGTIEYASLEDAIDGVINARVWGGMHFRGSSEVGAEAGRQIARYVRRSFLRRL</sequence>
<dbReference type="AlphaFoldDB" id="A0A4P2Q382"/>
<dbReference type="OrthoDB" id="8093255at2"/>
<dbReference type="InterPro" id="IPR052559">
    <property type="entry name" value="V-haloperoxidase"/>
</dbReference>
<accession>A0A4P2Q382</accession>
<dbReference type="InterPro" id="IPR036938">
    <property type="entry name" value="PAP2/HPO_sf"/>
</dbReference>
<proteinExistence type="predicted"/>
<dbReference type="EMBL" id="CP012670">
    <property type="protein sequence ID" value="AUX23343.1"/>
    <property type="molecule type" value="Genomic_DNA"/>
</dbReference>
<gene>
    <name evidence="1" type="ORF">SOCEGT47_038660</name>
</gene>
<organism evidence="1 2">
    <name type="scientific">Sorangium cellulosum</name>
    <name type="common">Polyangium cellulosum</name>
    <dbReference type="NCBI Taxonomy" id="56"/>
    <lineage>
        <taxon>Bacteria</taxon>
        <taxon>Pseudomonadati</taxon>
        <taxon>Myxococcota</taxon>
        <taxon>Polyangia</taxon>
        <taxon>Polyangiales</taxon>
        <taxon>Polyangiaceae</taxon>
        <taxon>Sorangium</taxon>
    </lineage>
</organism>
<dbReference type="PANTHER" id="PTHR34599">
    <property type="entry name" value="PEROXIDASE-RELATED"/>
    <property type="match status" value="1"/>
</dbReference>
<reference evidence="1 2" key="1">
    <citation type="submission" date="2015-09" db="EMBL/GenBank/DDBJ databases">
        <title>Sorangium comparison.</title>
        <authorList>
            <person name="Zaburannyi N."/>
            <person name="Bunk B."/>
            <person name="Overmann J."/>
            <person name="Mueller R."/>
        </authorList>
    </citation>
    <scope>NUCLEOTIDE SEQUENCE [LARGE SCALE GENOMIC DNA]</scope>
    <source>
        <strain evidence="1 2">So ceGT47</strain>
    </source>
</reference>
<name>A0A4P2Q382_SORCE</name>
<evidence type="ECO:0000313" key="1">
    <source>
        <dbReference type="EMBL" id="AUX23343.1"/>
    </source>
</evidence>
<evidence type="ECO:0000313" key="2">
    <source>
        <dbReference type="Proteomes" id="UP000295781"/>
    </source>
</evidence>
<dbReference type="CDD" id="cd03398">
    <property type="entry name" value="PAP2_haloperoxidase"/>
    <property type="match status" value="1"/>
</dbReference>